<dbReference type="GeneID" id="34237694"/>
<dbReference type="Proteomes" id="UP000002482">
    <property type="component" value="Chromosome"/>
</dbReference>
<dbReference type="HOGENOM" id="CLU_123714_0_0_4"/>
<dbReference type="OrthoDB" id="8997932at2"/>
<evidence type="ECO:0000313" key="1">
    <source>
        <dbReference type="EMBL" id="ADX48463.1"/>
    </source>
</evidence>
<dbReference type="RefSeq" id="WP_013596926.1">
    <property type="nucleotide sequence ID" value="NC_015138.1"/>
</dbReference>
<organism evidence="1 2">
    <name type="scientific">Paracidovorax avenae (strain ATCC 19860 / DSM 7227 / CCUG 15838 / JCM 20985 / LMG 2117 / NCPPB 1011)</name>
    <name type="common">Acidovorax avenae</name>
    <dbReference type="NCBI Taxonomy" id="643561"/>
    <lineage>
        <taxon>Bacteria</taxon>
        <taxon>Pseudomonadati</taxon>
        <taxon>Pseudomonadota</taxon>
        <taxon>Betaproteobacteria</taxon>
        <taxon>Burkholderiales</taxon>
        <taxon>Comamonadaceae</taxon>
        <taxon>Paracidovorax</taxon>
    </lineage>
</organism>
<reference evidence="1" key="1">
    <citation type="submission" date="2011-02" db="EMBL/GenBank/DDBJ databases">
        <title>Complete sequence of Acidovorax avenae subsp. avenae ATCC 19860.</title>
        <authorList>
            <consortium name="US DOE Joint Genome Institute"/>
            <person name="Lucas S."/>
            <person name="Copeland A."/>
            <person name="Lapidus A."/>
            <person name="Cheng J.-F."/>
            <person name="Goodwin L."/>
            <person name="Pitluck S."/>
            <person name="Chertkov O."/>
            <person name="Held B."/>
            <person name="Detter J.C."/>
            <person name="Han C."/>
            <person name="Tapia R."/>
            <person name="Land M."/>
            <person name="Hauser L."/>
            <person name="Kyrpides N."/>
            <person name="Ivanova N."/>
            <person name="Ovchinnikova G."/>
            <person name="Pagani I."/>
            <person name="Gordon S."/>
            <person name="Woyke T."/>
        </authorList>
    </citation>
    <scope>NUCLEOTIDE SEQUENCE</scope>
    <source>
        <strain evidence="1">ATCC 19860</strain>
    </source>
</reference>
<gene>
    <name evidence="1" type="ordered locus">Acav_4583</name>
</gene>
<dbReference type="KEGG" id="aaa:Acav_4583"/>
<name>F0QA95_PARA1</name>
<sequence length="188" mass="20597">MTKHLDNCRKAMHPFWKVIWTAGGVVCLTAVATGHAAATQNLGTSLCRSGEEPVFACTIKNQRAVAVCASRQPGGPQGYMQYRFGKPGNLEINVPDKTDSSNWREQFKAKRLWYSAGGGNYLRVHRGAYSYVVFSAFGRWGEKDGVMVWKDGAMVAHHACAGPALSRLGPDLQSRLGIEEDPEELTLP</sequence>
<evidence type="ECO:0000313" key="2">
    <source>
        <dbReference type="Proteomes" id="UP000002482"/>
    </source>
</evidence>
<protein>
    <submittedName>
        <fullName evidence="1">Uncharacterized protein</fullName>
    </submittedName>
</protein>
<dbReference type="AlphaFoldDB" id="F0QA95"/>
<dbReference type="EMBL" id="CP002521">
    <property type="protein sequence ID" value="ADX48463.1"/>
    <property type="molecule type" value="Genomic_DNA"/>
</dbReference>
<keyword evidence="2" id="KW-1185">Reference proteome</keyword>
<proteinExistence type="predicted"/>
<accession>F0QA95</accession>